<proteinExistence type="predicted"/>
<name>A0AA87ILQ2_9BACL</name>
<feature type="transmembrane region" description="Helical" evidence="1">
    <location>
        <begin position="36"/>
        <end position="57"/>
    </location>
</feature>
<dbReference type="AlphaFoldDB" id="A0AA87ILQ2"/>
<dbReference type="RefSeq" id="WP_006829803.1">
    <property type="nucleotide sequence ID" value="NZ_AJYB01000026.1"/>
</dbReference>
<organism evidence="2 3">
    <name type="scientific">Planococcus antarcticus DSM 14505</name>
    <dbReference type="NCBI Taxonomy" id="1185653"/>
    <lineage>
        <taxon>Bacteria</taxon>
        <taxon>Bacillati</taxon>
        <taxon>Bacillota</taxon>
        <taxon>Bacilli</taxon>
        <taxon>Bacillales</taxon>
        <taxon>Caryophanaceae</taxon>
        <taxon>Planococcus</taxon>
    </lineage>
</organism>
<evidence type="ECO:0000256" key="1">
    <source>
        <dbReference type="SAM" id="Phobius"/>
    </source>
</evidence>
<evidence type="ECO:0000313" key="2">
    <source>
        <dbReference type="EMBL" id="EIM06692.1"/>
    </source>
</evidence>
<protein>
    <submittedName>
        <fullName evidence="2">Transporter</fullName>
    </submittedName>
</protein>
<reference evidence="2 3" key="1">
    <citation type="journal article" date="2012" name="J. Bacteriol.">
        <title>Genome Sequence of the Antarctic Psychrophile Bacterium Planococcus antarcticus DSM 14505.</title>
        <authorList>
            <person name="Margolles A."/>
            <person name="Gueimonde M."/>
            <person name="Sanchez B."/>
        </authorList>
    </citation>
    <scope>NUCLEOTIDE SEQUENCE [LARGE SCALE GENOMIC DNA]</scope>
    <source>
        <strain evidence="2 3">DSM 14505</strain>
    </source>
</reference>
<keyword evidence="1" id="KW-0812">Transmembrane</keyword>
<gene>
    <name evidence="2" type="ORF">A1A1_09061</name>
</gene>
<sequence length="70" mass="7410">MITCRTAISLGVSQLVCWRIPYYLIAAFSSQIAEDLGWSGAIVYAGFATALVIMALASPLTGRSTALVVE</sequence>
<dbReference type="EMBL" id="AJYB01000026">
    <property type="protein sequence ID" value="EIM06692.1"/>
    <property type="molecule type" value="Genomic_DNA"/>
</dbReference>
<evidence type="ECO:0000313" key="3">
    <source>
        <dbReference type="Proteomes" id="UP000004725"/>
    </source>
</evidence>
<keyword evidence="1" id="KW-1133">Transmembrane helix</keyword>
<accession>A0AA87ILQ2</accession>
<dbReference type="Proteomes" id="UP000004725">
    <property type="component" value="Unassembled WGS sequence"/>
</dbReference>
<comment type="caution">
    <text evidence="2">The sequence shown here is derived from an EMBL/GenBank/DDBJ whole genome shotgun (WGS) entry which is preliminary data.</text>
</comment>
<keyword evidence="1" id="KW-0472">Membrane</keyword>